<gene>
    <name evidence="2" type="ORF">A3D25_01555</name>
</gene>
<feature type="transmembrane region" description="Helical" evidence="1">
    <location>
        <begin position="39"/>
        <end position="57"/>
    </location>
</feature>
<reference evidence="2 3" key="1">
    <citation type="journal article" date="2016" name="Nat. Commun.">
        <title>Thousands of microbial genomes shed light on interconnected biogeochemical processes in an aquifer system.</title>
        <authorList>
            <person name="Anantharaman K."/>
            <person name="Brown C.T."/>
            <person name="Hug L.A."/>
            <person name="Sharon I."/>
            <person name="Castelle C.J."/>
            <person name="Probst A.J."/>
            <person name="Thomas B.C."/>
            <person name="Singh A."/>
            <person name="Wilkins M.J."/>
            <person name="Karaoz U."/>
            <person name="Brodie E.L."/>
            <person name="Williams K.H."/>
            <person name="Hubbard S.S."/>
            <person name="Banfield J.F."/>
        </authorList>
    </citation>
    <scope>NUCLEOTIDE SEQUENCE [LARGE SCALE GENOMIC DNA]</scope>
</reference>
<keyword evidence="1" id="KW-0472">Membrane</keyword>
<sequence>MKGLALYAGWLVVLGALVVGLQGLLQLDVLGAVLGENTLWTRAVEVLIGLSGVMLGYKMLMGKKG</sequence>
<proteinExistence type="predicted"/>
<evidence type="ECO:0000313" key="3">
    <source>
        <dbReference type="Proteomes" id="UP000177328"/>
    </source>
</evidence>
<comment type="caution">
    <text evidence="2">The sequence shown here is derived from an EMBL/GenBank/DDBJ whole genome shotgun (WGS) entry which is preliminary data.</text>
</comment>
<dbReference type="Pfam" id="PF04070">
    <property type="entry name" value="DUF378"/>
    <property type="match status" value="1"/>
</dbReference>
<evidence type="ECO:0008006" key="4">
    <source>
        <dbReference type="Google" id="ProtNLM"/>
    </source>
</evidence>
<keyword evidence="1" id="KW-1133">Transmembrane helix</keyword>
<organism evidence="2 3">
    <name type="scientific">Candidatus Daviesbacteria bacterium RIFCSPHIGHO2_02_FULL_43_12</name>
    <dbReference type="NCBI Taxonomy" id="1797776"/>
    <lineage>
        <taxon>Bacteria</taxon>
        <taxon>Candidatus Daviesiibacteriota</taxon>
    </lineage>
</organism>
<protein>
    <recommendedName>
        <fullName evidence="4">DUF378 domain-containing protein</fullName>
    </recommendedName>
</protein>
<evidence type="ECO:0000313" key="2">
    <source>
        <dbReference type="EMBL" id="OGE41198.1"/>
    </source>
</evidence>
<dbReference type="AlphaFoldDB" id="A0A1F5KJW1"/>
<evidence type="ECO:0000256" key="1">
    <source>
        <dbReference type="SAM" id="Phobius"/>
    </source>
</evidence>
<dbReference type="InterPro" id="IPR007211">
    <property type="entry name" value="DUF378"/>
</dbReference>
<keyword evidence="1" id="KW-0812">Transmembrane</keyword>
<name>A0A1F5KJW1_9BACT</name>
<accession>A0A1F5KJW1</accession>
<dbReference type="Proteomes" id="UP000177328">
    <property type="component" value="Unassembled WGS sequence"/>
</dbReference>
<dbReference type="EMBL" id="MFDD01000002">
    <property type="protein sequence ID" value="OGE41198.1"/>
    <property type="molecule type" value="Genomic_DNA"/>
</dbReference>